<evidence type="ECO:0000313" key="7">
    <source>
        <dbReference type="Proteomes" id="UP000199532"/>
    </source>
</evidence>
<dbReference type="InterPro" id="IPR012938">
    <property type="entry name" value="Glc/Sorbosone_DH"/>
</dbReference>
<keyword evidence="7" id="KW-1185">Reference proteome</keyword>
<gene>
    <name evidence="6" type="ORF">SAMN04487995_2980</name>
</gene>
<dbReference type="PROSITE" id="PS51007">
    <property type="entry name" value="CYTC"/>
    <property type="match status" value="1"/>
</dbReference>
<keyword evidence="3 4" id="KW-0408">Iron</keyword>
<dbReference type="InterPro" id="IPR036909">
    <property type="entry name" value="Cyt_c-like_dom_sf"/>
</dbReference>
<dbReference type="SUPFAM" id="SSF50952">
    <property type="entry name" value="Soluble quinoprotein glucose dehydrogenase"/>
    <property type="match status" value="1"/>
</dbReference>
<dbReference type="STRING" id="408657.SAMN04487995_2980"/>
<dbReference type="InterPro" id="IPR011042">
    <property type="entry name" value="6-blade_b-propeller_TolB-like"/>
</dbReference>
<proteinExistence type="predicted"/>
<dbReference type="AlphaFoldDB" id="A0A1H6V742"/>
<evidence type="ECO:0000313" key="6">
    <source>
        <dbReference type="EMBL" id="SEJ00338.1"/>
    </source>
</evidence>
<dbReference type="InterPro" id="IPR011041">
    <property type="entry name" value="Quinoprot_gluc/sorb_DH_b-prop"/>
</dbReference>
<dbReference type="Gene3D" id="1.10.760.10">
    <property type="entry name" value="Cytochrome c-like domain"/>
    <property type="match status" value="1"/>
</dbReference>
<evidence type="ECO:0000256" key="1">
    <source>
        <dbReference type="ARBA" id="ARBA00022617"/>
    </source>
</evidence>
<keyword evidence="1 4" id="KW-0349">Heme</keyword>
<evidence type="ECO:0000256" key="4">
    <source>
        <dbReference type="PROSITE-ProRule" id="PRU00433"/>
    </source>
</evidence>
<dbReference type="PANTHER" id="PTHR19328">
    <property type="entry name" value="HEDGEHOG-INTERACTING PROTEIN"/>
    <property type="match status" value="1"/>
</dbReference>
<dbReference type="OrthoDB" id="9770043at2"/>
<dbReference type="EMBL" id="FNXY01000004">
    <property type="protein sequence ID" value="SEJ00338.1"/>
    <property type="molecule type" value="Genomic_DNA"/>
</dbReference>
<name>A0A1H6V742_9BACT</name>
<sequence length="575" mass="64216">MFIFKTSKIIFYCLFFTPIAAVFSQSSIAYLTDRKTLLEGKELFNSSCASCHAIEEEGIGPRLGGITNLLSKKQLTEFIQNPAKVIDSGDTRAVNLSKKFKMVMPPFDFLKPGEINAILAYIDGETKLHQVKPLVVEAENLTLASATGRVGVPVKSSVVSIELEDFAQIPASSDKPPFTRIANMRPHPSADGTLYVSDQRGIIYRISKGKVNTFLDIRSKIDHYINTPGLGTGLGSFAFHPDFLNNGLIYITHTEEFARKKADYEFPDSINVAMQWVVSEWRINDVKNTGFEGTKREIIRINVPSGVHGTQDIGFVPVTDKTDPDYGMLYIGTGDGGSTIGKHPELTHHLKSLLGTIIRINPLGNDGPNKQYGIPKDNPFVNLTEPGIRKEIYAYGFRNPHRMSWDLKHGKILFSSEVGEGNFEEVNVVVKGGDYGWNTREGSYGISPTDLKTVFKIPTQESKKYITPYLEYDHNDGNAISGGSVYEGKLAALRDKYIFGDIVNGRIFFANINKQLADSTIYEIVIKEHSKPTDLRTITNSKRVDLRVEYDGYAHEMYLMTKSDGKIRRIREAQQ</sequence>
<feature type="domain" description="Cytochrome c" evidence="5">
    <location>
        <begin position="35"/>
        <end position="126"/>
    </location>
</feature>
<evidence type="ECO:0000256" key="3">
    <source>
        <dbReference type="ARBA" id="ARBA00023004"/>
    </source>
</evidence>
<accession>A0A1H6V742</accession>
<dbReference type="GO" id="GO:0009055">
    <property type="term" value="F:electron transfer activity"/>
    <property type="evidence" value="ECO:0007669"/>
    <property type="project" value="InterPro"/>
</dbReference>
<dbReference type="Pfam" id="PF07995">
    <property type="entry name" value="GSDH"/>
    <property type="match status" value="1"/>
</dbReference>
<protein>
    <submittedName>
        <fullName evidence="6">Glucose/arabinose dehydrogenase, beta-propeller fold</fullName>
    </submittedName>
</protein>
<dbReference type="InterPro" id="IPR009056">
    <property type="entry name" value="Cyt_c-like_dom"/>
</dbReference>
<keyword evidence="2 4" id="KW-0479">Metal-binding</keyword>
<dbReference type="Proteomes" id="UP000199532">
    <property type="component" value="Unassembled WGS sequence"/>
</dbReference>
<reference evidence="6 7" key="1">
    <citation type="submission" date="2016-10" db="EMBL/GenBank/DDBJ databases">
        <authorList>
            <person name="de Groot N.N."/>
        </authorList>
    </citation>
    <scope>NUCLEOTIDE SEQUENCE [LARGE SCALE GENOMIC DNA]</scope>
    <source>
        <strain evidence="6 7">DSM 19938</strain>
    </source>
</reference>
<evidence type="ECO:0000256" key="2">
    <source>
        <dbReference type="ARBA" id="ARBA00022723"/>
    </source>
</evidence>
<dbReference type="Gene3D" id="2.120.10.30">
    <property type="entry name" value="TolB, C-terminal domain"/>
    <property type="match status" value="1"/>
</dbReference>
<dbReference type="SUPFAM" id="SSF46626">
    <property type="entry name" value="Cytochrome c"/>
    <property type="match status" value="1"/>
</dbReference>
<dbReference type="GO" id="GO:0020037">
    <property type="term" value="F:heme binding"/>
    <property type="evidence" value="ECO:0007669"/>
    <property type="project" value="InterPro"/>
</dbReference>
<evidence type="ECO:0000259" key="5">
    <source>
        <dbReference type="PROSITE" id="PS51007"/>
    </source>
</evidence>
<dbReference type="GO" id="GO:0046872">
    <property type="term" value="F:metal ion binding"/>
    <property type="evidence" value="ECO:0007669"/>
    <property type="project" value="UniProtKB-KW"/>
</dbReference>
<dbReference type="PANTHER" id="PTHR19328:SF13">
    <property type="entry name" value="HIPL1 PROTEIN"/>
    <property type="match status" value="1"/>
</dbReference>
<organism evidence="6 7">
    <name type="scientific">Dyadobacter koreensis</name>
    <dbReference type="NCBI Taxonomy" id="408657"/>
    <lineage>
        <taxon>Bacteria</taxon>
        <taxon>Pseudomonadati</taxon>
        <taxon>Bacteroidota</taxon>
        <taxon>Cytophagia</taxon>
        <taxon>Cytophagales</taxon>
        <taxon>Spirosomataceae</taxon>
        <taxon>Dyadobacter</taxon>
    </lineage>
</organism>
<dbReference type="Pfam" id="PF00034">
    <property type="entry name" value="Cytochrom_C"/>
    <property type="match status" value="1"/>
</dbReference>